<name>A0A9N8YTA1_FUNMO</name>
<comment type="caution">
    <text evidence="1">The sequence shown here is derived from an EMBL/GenBank/DDBJ whole genome shotgun (WGS) entry which is preliminary data.</text>
</comment>
<protein>
    <submittedName>
        <fullName evidence="1">12536_t:CDS:1</fullName>
    </submittedName>
</protein>
<dbReference type="Proteomes" id="UP000789375">
    <property type="component" value="Unassembled WGS sequence"/>
</dbReference>
<evidence type="ECO:0000313" key="1">
    <source>
        <dbReference type="EMBL" id="CAG8446327.1"/>
    </source>
</evidence>
<keyword evidence="2" id="KW-1185">Reference proteome</keyword>
<dbReference type="AlphaFoldDB" id="A0A9N8YTA1"/>
<dbReference type="EMBL" id="CAJVPP010000135">
    <property type="protein sequence ID" value="CAG8446327.1"/>
    <property type="molecule type" value="Genomic_DNA"/>
</dbReference>
<sequence>MNYNDGNNILEEEVDTVEVNDTLKENNIFDDFFEEKDDKFDSFFEGEDDKFKDLKKI</sequence>
<gene>
    <name evidence="1" type="ORF">FMOSSE_LOCUS1200</name>
</gene>
<accession>A0A9N8YTA1</accession>
<organism evidence="1 2">
    <name type="scientific">Funneliformis mosseae</name>
    <name type="common">Endomycorrhizal fungus</name>
    <name type="synonym">Glomus mosseae</name>
    <dbReference type="NCBI Taxonomy" id="27381"/>
    <lineage>
        <taxon>Eukaryota</taxon>
        <taxon>Fungi</taxon>
        <taxon>Fungi incertae sedis</taxon>
        <taxon>Mucoromycota</taxon>
        <taxon>Glomeromycotina</taxon>
        <taxon>Glomeromycetes</taxon>
        <taxon>Glomerales</taxon>
        <taxon>Glomeraceae</taxon>
        <taxon>Funneliformis</taxon>
    </lineage>
</organism>
<reference evidence="1" key="1">
    <citation type="submission" date="2021-06" db="EMBL/GenBank/DDBJ databases">
        <authorList>
            <person name="Kallberg Y."/>
            <person name="Tangrot J."/>
            <person name="Rosling A."/>
        </authorList>
    </citation>
    <scope>NUCLEOTIDE SEQUENCE</scope>
    <source>
        <strain evidence="1">87-6 pot B 2015</strain>
    </source>
</reference>
<proteinExistence type="predicted"/>
<evidence type="ECO:0000313" key="2">
    <source>
        <dbReference type="Proteomes" id="UP000789375"/>
    </source>
</evidence>